<dbReference type="Pfam" id="PF20335">
    <property type="entry name" value="DUF6630"/>
    <property type="match status" value="1"/>
</dbReference>
<proteinExistence type="predicted"/>
<protein>
    <recommendedName>
        <fullName evidence="1">DUF6630 domain-containing protein</fullName>
    </recommendedName>
</protein>
<accession>A0A1E7WLC7</accession>
<evidence type="ECO:0000313" key="3">
    <source>
        <dbReference type="Proteomes" id="UP000175989"/>
    </source>
</evidence>
<dbReference type="Proteomes" id="UP000175989">
    <property type="component" value="Unassembled WGS sequence"/>
</dbReference>
<organism evidence="2 3">
    <name type="scientific">Duganella phyllosphaerae</name>
    <dbReference type="NCBI Taxonomy" id="762836"/>
    <lineage>
        <taxon>Bacteria</taxon>
        <taxon>Pseudomonadati</taxon>
        <taxon>Pseudomonadota</taxon>
        <taxon>Betaproteobacteria</taxon>
        <taxon>Burkholderiales</taxon>
        <taxon>Oxalobacteraceae</taxon>
        <taxon>Telluria group</taxon>
        <taxon>Duganella</taxon>
    </lineage>
</organism>
<sequence length="201" mass="22295">MFKLLNRLLGRSAPTRPAPPAAADRVSDDQLLRSHFSVSKEAELALERFGTLVTAKLGAEESRRLTNLLVAQLQRGDTPEDAVNNSLLGDDGQQPGKWVMLTVDWKATEEVEWQANELLATAGVAETWHLQDEENKIVAQALLEFSAWVEPRGLQLLHLDLLHDAYYALLVRAELADEARQAAKQAGLKLQSCDEFRAENG</sequence>
<comment type="caution">
    <text evidence="2">The sequence shown here is derived from an EMBL/GenBank/DDBJ whole genome shotgun (WGS) entry which is preliminary data.</text>
</comment>
<name>A0A1E7WLC7_9BURK</name>
<dbReference type="OrthoDB" id="69552at2"/>
<dbReference type="EMBL" id="LROM01000086">
    <property type="protein sequence ID" value="OEZ99849.1"/>
    <property type="molecule type" value="Genomic_DNA"/>
</dbReference>
<feature type="domain" description="DUF6630" evidence="1">
    <location>
        <begin position="100"/>
        <end position="191"/>
    </location>
</feature>
<dbReference type="InterPro" id="IPR046582">
    <property type="entry name" value="DUF6630"/>
</dbReference>
<evidence type="ECO:0000313" key="2">
    <source>
        <dbReference type="EMBL" id="OEZ99849.1"/>
    </source>
</evidence>
<dbReference type="RefSeq" id="WP_141749530.1">
    <property type="nucleotide sequence ID" value="NZ_LROM01000086.1"/>
</dbReference>
<keyword evidence="3" id="KW-1185">Reference proteome</keyword>
<evidence type="ECO:0000259" key="1">
    <source>
        <dbReference type="Pfam" id="PF20335"/>
    </source>
</evidence>
<gene>
    <name evidence="2" type="ORF">DUPY_25530</name>
</gene>
<dbReference type="AlphaFoldDB" id="A0A1E7WLC7"/>
<reference evidence="3" key="1">
    <citation type="journal article" date="2016" name="Front. Microbiol.">
        <title>Molecular Keys to the Janthinobacterium and Duganella spp. Interaction with the Plant Pathogen Fusarium graminearum.</title>
        <authorList>
            <person name="Haack F.S."/>
            <person name="Poehlein A."/>
            <person name="Kroger C."/>
            <person name="Voigt C.A."/>
            <person name="Piepenbring M."/>
            <person name="Bode H.B."/>
            <person name="Daniel R."/>
            <person name="Schafer W."/>
            <person name="Streit W.R."/>
        </authorList>
    </citation>
    <scope>NUCLEOTIDE SEQUENCE [LARGE SCALE GENOMIC DNA]</scope>
    <source>
        <strain evidence="3">T54</strain>
    </source>
</reference>